<protein>
    <submittedName>
        <fullName evidence="1">Uncharacterized protein</fullName>
    </submittedName>
</protein>
<name>A0A1I4E2Z5_9PROT</name>
<organism evidence="1 2">
    <name type="scientific">Nitrosomonas aestuarii</name>
    <dbReference type="NCBI Taxonomy" id="52441"/>
    <lineage>
        <taxon>Bacteria</taxon>
        <taxon>Pseudomonadati</taxon>
        <taxon>Pseudomonadota</taxon>
        <taxon>Betaproteobacteria</taxon>
        <taxon>Nitrosomonadales</taxon>
        <taxon>Nitrosomonadaceae</taxon>
        <taxon>Nitrosomonas</taxon>
    </lineage>
</organism>
<evidence type="ECO:0000313" key="1">
    <source>
        <dbReference type="EMBL" id="SFK98551.1"/>
    </source>
</evidence>
<evidence type="ECO:0000313" key="2">
    <source>
        <dbReference type="Proteomes" id="UP000199533"/>
    </source>
</evidence>
<reference evidence="2" key="1">
    <citation type="submission" date="2016-10" db="EMBL/GenBank/DDBJ databases">
        <authorList>
            <person name="Varghese N."/>
            <person name="Submissions S."/>
        </authorList>
    </citation>
    <scope>NUCLEOTIDE SEQUENCE [LARGE SCALE GENOMIC DNA]</scope>
    <source>
        <strain evidence="2">Nm69</strain>
    </source>
</reference>
<gene>
    <name evidence="1" type="ORF">SAMN05216302_102440</name>
</gene>
<accession>A0A1I4E2Z5</accession>
<proteinExistence type="predicted"/>
<dbReference type="AlphaFoldDB" id="A0A1I4E2Z5"/>
<keyword evidence="2" id="KW-1185">Reference proteome</keyword>
<dbReference type="EMBL" id="FOSP01000024">
    <property type="protein sequence ID" value="SFK98551.1"/>
    <property type="molecule type" value="Genomic_DNA"/>
</dbReference>
<dbReference type="RefSeq" id="WP_170841672.1">
    <property type="nucleotide sequence ID" value="NZ_FOSP01000024.1"/>
</dbReference>
<dbReference type="Proteomes" id="UP000199533">
    <property type="component" value="Unassembled WGS sequence"/>
</dbReference>
<sequence>MINIEDFESRQMINVPRLWKIAWLVIEKTVDNFICSEREVINESQLILPTQNHEK</sequence>
<dbReference type="STRING" id="52441.SAMN05216302_102440"/>